<evidence type="ECO:0000313" key="1">
    <source>
        <dbReference type="EMBL" id="MFK7160290.1"/>
    </source>
</evidence>
<sequence>MSEEVALLRDKLALETAKIGWRELESFYARGVVVLVQPELDLVEVGYQLTQDHKAQFEQWMAAGQVGPVAEEQAHQWHHQQVELWALVIAPWVLVQPLSASELAASAQSE</sequence>
<comment type="caution">
    <text evidence="1">The sequence shown here is derived from an EMBL/GenBank/DDBJ whole genome shotgun (WGS) entry which is preliminary data.</text>
</comment>
<reference evidence="1 2" key="1">
    <citation type="submission" date="2024-02" db="EMBL/GenBank/DDBJ databases">
        <title>Marinospirillum sp. MEB 164 isolated from Lonar lake sediment.</title>
        <authorList>
            <person name="Joshi A."/>
            <person name="Thite S."/>
        </authorList>
    </citation>
    <scope>NUCLEOTIDE SEQUENCE [LARGE SCALE GENOMIC DNA]</scope>
    <source>
        <strain evidence="1 2">MEB164</strain>
    </source>
</reference>
<proteinExistence type="predicted"/>
<dbReference type="Pfam" id="PF10052">
    <property type="entry name" value="DUF2288"/>
    <property type="match status" value="1"/>
</dbReference>
<protein>
    <submittedName>
        <fullName evidence="1">DUF2288 domain-containing protein</fullName>
    </submittedName>
</protein>
<dbReference type="EMBL" id="JBANFI010000002">
    <property type="protein sequence ID" value="MFK7160290.1"/>
    <property type="molecule type" value="Genomic_DNA"/>
</dbReference>
<organism evidence="1 2">
    <name type="scientific">Marinospirillum alkalitolerans</name>
    <dbReference type="NCBI Taxonomy" id="3123374"/>
    <lineage>
        <taxon>Bacteria</taxon>
        <taxon>Pseudomonadati</taxon>
        <taxon>Pseudomonadota</taxon>
        <taxon>Gammaproteobacteria</taxon>
        <taxon>Oceanospirillales</taxon>
        <taxon>Oceanospirillaceae</taxon>
        <taxon>Marinospirillum</taxon>
    </lineage>
</organism>
<dbReference type="RefSeq" id="WP_405337699.1">
    <property type="nucleotide sequence ID" value="NZ_JBANFI010000002.1"/>
</dbReference>
<accession>A0ABW8PVH7</accession>
<name>A0ABW8PVH7_9GAMM</name>
<dbReference type="InterPro" id="IPR018741">
    <property type="entry name" value="DUF2288"/>
</dbReference>
<evidence type="ECO:0000313" key="2">
    <source>
        <dbReference type="Proteomes" id="UP001621714"/>
    </source>
</evidence>
<gene>
    <name evidence="1" type="ORF">V6U78_04480</name>
</gene>
<keyword evidence="2" id="KW-1185">Reference proteome</keyword>
<dbReference type="Proteomes" id="UP001621714">
    <property type="component" value="Unassembled WGS sequence"/>
</dbReference>